<dbReference type="SUPFAM" id="SSF54285">
    <property type="entry name" value="MoaD/ThiS"/>
    <property type="match status" value="1"/>
</dbReference>
<dbReference type="RefSeq" id="WP_129228378.1">
    <property type="nucleotide sequence ID" value="NZ_QYBB01000024.1"/>
</dbReference>
<evidence type="ECO:0000313" key="1">
    <source>
        <dbReference type="EMBL" id="RYC30528.1"/>
    </source>
</evidence>
<dbReference type="NCBIfam" id="TIGR01683">
    <property type="entry name" value="thiS"/>
    <property type="match status" value="1"/>
</dbReference>
<organism evidence="1 2">
    <name type="scientific">Lichenibacterium minor</name>
    <dbReference type="NCBI Taxonomy" id="2316528"/>
    <lineage>
        <taxon>Bacteria</taxon>
        <taxon>Pseudomonadati</taxon>
        <taxon>Pseudomonadota</taxon>
        <taxon>Alphaproteobacteria</taxon>
        <taxon>Hyphomicrobiales</taxon>
        <taxon>Lichenihabitantaceae</taxon>
        <taxon>Lichenibacterium</taxon>
    </lineage>
</organism>
<dbReference type="EMBL" id="QYBB01000024">
    <property type="protein sequence ID" value="RYC30528.1"/>
    <property type="molecule type" value="Genomic_DNA"/>
</dbReference>
<dbReference type="Proteomes" id="UP000290759">
    <property type="component" value="Unassembled WGS sequence"/>
</dbReference>
<accession>A0A4Q2U412</accession>
<dbReference type="Pfam" id="PF02597">
    <property type="entry name" value="ThiS"/>
    <property type="match status" value="1"/>
</dbReference>
<dbReference type="AlphaFoldDB" id="A0A4Q2U412"/>
<dbReference type="InterPro" id="IPR003749">
    <property type="entry name" value="ThiS/MoaD-like"/>
</dbReference>
<reference evidence="1 2" key="1">
    <citation type="submission" date="2018-12" db="EMBL/GenBank/DDBJ databases">
        <authorList>
            <person name="Grouzdev D.S."/>
            <person name="Krutkina M.S."/>
        </authorList>
    </citation>
    <scope>NUCLEOTIDE SEQUENCE [LARGE SCALE GENOMIC DNA]</scope>
    <source>
        <strain evidence="1 2">RmlP026</strain>
    </source>
</reference>
<dbReference type="PANTHER" id="PTHR34472">
    <property type="entry name" value="SULFUR CARRIER PROTEIN THIS"/>
    <property type="match status" value="1"/>
</dbReference>
<comment type="caution">
    <text evidence="1">The sequence shown here is derived from an EMBL/GenBank/DDBJ whole genome shotgun (WGS) entry which is preliminary data.</text>
</comment>
<evidence type="ECO:0000313" key="2">
    <source>
        <dbReference type="Proteomes" id="UP000290759"/>
    </source>
</evidence>
<dbReference type="InterPro" id="IPR016155">
    <property type="entry name" value="Mopterin_synth/thiamin_S_b"/>
</dbReference>
<keyword evidence="2" id="KW-1185">Reference proteome</keyword>
<dbReference type="Gene3D" id="3.10.20.30">
    <property type="match status" value="1"/>
</dbReference>
<gene>
    <name evidence="1" type="primary">thiS</name>
    <name evidence="1" type="ORF">D3273_18505</name>
</gene>
<dbReference type="PANTHER" id="PTHR34472:SF1">
    <property type="entry name" value="SULFUR CARRIER PROTEIN THIS"/>
    <property type="match status" value="1"/>
</dbReference>
<dbReference type="InterPro" id="IPR010035">
    <property type="entry name" value="Thi_S"/>
</dbReference>
<sequence length="70" mass="7627">MRMTVNGEARDTEVRTLAALWAAETAHLEPPSRRGFAIALNGEVVRAAHWDDTIIDEGDRVEIIRAVAGG</sequence>
<protein>
    <submittedName>
        <fullName evidence="1">Sulfur carrier protein ThiS</fullName>
    </submittedName>
</protein>
<dbReference type="OrthoDB" id="197113at2"/>
<dbReference type="CDD" id="cd00565">
    <property type="entry name" value="Ubl_ThiS"/>
    <property type="match status" value="1"/>
</dbReference>
<name>A0A4Q2U412_9HYPH</name>
<dbReference type="InterPro" id="IPR012675">
    <property type="entry name" value="Beta-grasp_dom_sf"/>
</dbReference>
<reference evidence="1 2" key="2">
    <citation type="submission" date="2019-02" db="EMBL/GenBank/DDBJ databases">
        <title>'Lichenibacterium ramalinii' gen. nov. sp. nov., 'Lichenibacterium minor' gen. nov. sp. nov.</title>
        <authorList>
            <person name="Pankratov T."/>
        </authorList>
    </citation>
    <scope>NUCLEOTIDE SEQUENCE [LARGE SCALE GENOMIC DNA]</scope>
    <source>
        <strain evidence="1 2">RmlP026</strain>
    </source>
</reference>
<proteinExistence type="predicted"/>